<evidence type="ECO:0000256" key="1">
    <source>
        <dbReference type="SAM" id="MobiDB-lite"/>
    </source>
</evidence>
<accession>A0AAQ3PAG1</accession>
<feature type="region of interest" description="Disordered" evidence="1">
    <location>
        <begin position="115"/>
        <end position="138"/>
    </location>
</feature>
<dbReference type="AlphaFoldDB" id="A0AAQ3PAG1"/>
<gene>
    <name evidence="2" type="ORF">V8G54_002640</name>
</gene>
<dbReference type="Proteomes" id="UP001374535">
    <property type="component" value="Chromosome 1"/>
</dbReference>
<proteinExistence type="predicted"/>
<evidence type="ECO:0000313" key="2">
    <source>
        <dbReference type="EMBL" id="WVZ24096.1"/>
    </source>
</evidence>
<name>A0AAQ3PAG1_VIGMU</name>
<evidence type="ECO:0000313" key="3">
    <source>
        <dbReference type="Proteomes" id="UP001374535"/>
    </source>
</evidence>
<reference evidence="2 3" key="1">
    <citation type="journal article" date="2023" name="Life. Sci Alliance">
        <title>Evolutionary insights into 3D genome organization and epigenetic landscape of Vigna mungo.</title>
        <authorList>
            <person name="Junaid A."/>
            <person name="Singh B."/>
            <person name="Bhatia S."/>
        </authorList>
    </citation>
    <scope>NUCLEOTIDE SEQUENCE [LARGE SCALE GENOMIC DNA]</scope>
    <source>
        <strain evidence="2">Urdbean</strain>
    </source>
</reference>
<sequence>MRIVARPSHLIHQDLTRISRVRPATENPCASGNSLQRRRRGALEVTVIERIRDGPSKKGRQVNYHSVNPDVAVRRNQWWRLGSVNRLVEGPRALPGALRFGVSNPYISGAGSVSNVSGRPMGPTAAHAETLDGDVFSR</sequence>
<keyword evidence="3" id="KW-1185">Reference proteome</keyword>
<organism evidence="2 3">
    <name type="scientific">Vigna mungo</name>
    <name type="common">Black gram</name>
    <name type="synonym">Phaseolus mungo</name>
    <dbReference type="NCBI Taxonomy" id="3915"/>
    <lineage>
        <taxon>Eukaryota</taxon>
        <taxon>Viridiplantae</taxon>
        <taxon>Streptophyta</taxon>
        <taxon>Embryophyta</taxon>
        <taxon>Tracheophyta</taxon>
        <taxon>Spermatophyta</taxon>
        <taxon>Magnoliopsida</taxon>
        <taxon>eudicotyledons</taxon>
        <taxon>Gunneridae</taxon>
        <taxon>Pentapetalae</taxon>
        <taxon>rosids</taxon>
        <taxon>fabids</taxon>
        <taxon>Fabales</taxon>
        <taxon>Fabaceae</taxon>
        <taxon>Papilionoideae</taxon>
        <taxon>50 kb inversion clade</taxon>
        <taxon>NPAAA clade</taxon>
        <taxon>indigoferoid/millettioid clade</taxon>
        <taxon>Phaseoleae</taxon>
        <taxon>Vigna</taxon>
    </lineage>
</organism>
<dbReference type="EMBL" id="CP144700">
    <property type="protein sequence ID" value="WVZ24096.1"/>
    <property type="molecule type" value="Genomic_DNA"/>
</dbReference>
<protein>
    <submittedName>
        <fullName evidence="2">Uncharacterized protein</fullName>
    </submittedName>
</protein>